<dbReference type="AlphaFoldDB" id="A0A9D5U5C0"/>
<organism evidence="2 3">
    <name type="scientific">Oerskovia douganii</name>
    <dbReference type="NCBI Taxonomy" id="2762210"/>
    <lineage>
        <taxon>Bacteria</taxon>
        <taxon>Bacillati</taxon>
        <taxon>Actinomycetota</taxon>
        <taxon>Actinomycetes</taxon>
        <taxon>Micrococcales</taxon>
        <taxon>Cellulomonadaceae</taxon>
        <taxon>Oerskovia</taxon>
    </lineage>
</organism>
<reference evidence="2 3" key="1">
    <citation type="submission" date="2020-08" db="EMBL/GenBank/DDBJ databases">
        <title>A Genomic Blueprint of the Chicken Gut Microbiome.</title>
        <authorList>
            <person name="Gilroy R."/>
            <person name="Ravi A."/>
            <person name="Getino M."/>
            <person name="Pursley I."/>
            <person name="Horton D.L."/>
            <person name="Alikhan N.-F."/>
            <person name="Baker D."/>
            <person name="Gharbi K."/>
            <person name="Hall N."/>
            <person name="Watson M."/>
            <person name="Adriaenssens E.M."/>
            <person name="Foster-Nyarko E."/>
            <person name="Jarju S."/>
            <person name="Secka A."/>
            <person name="Antonio M."/>
            <person name="Oren A."/>
            <person name="Chaudhuri R."/>
            <person name="La Ragione R.M."/>
            <person name="Hildebrand F."/>
            <person name="Pallen M.J."/>
        </authorList>
    </citation>
    <scope>NUCLEOTIDE SEQUENCE [LARGE SCALE GENOMIC DNA]</scope>
    <source>
        <strain evidence="2 3">Sa1BUA8</strain>
    </source>
</reference>
<dbReference type="Pfam" id="PF02589">
    <property type="entry name" value="LUD_dom"/>
    <property type="match status" value="1"/>
</dbReference>
<accession>A0A9D5U5C0</accession>
<comment type="caution">
    <text evidence="2">The sequence shown here is derived from an EMBL/GenBank/DDBJ whole genome shotgun (WGS) entry which is preliminary data.</text>
</comment>
<dbReference type="InterPro" id="IPR037171">
    <property type="entry name" value="NagB/RpiA_transferase-like"/>
</dbReference>
<dbReference type="PANTHER" id="PTHR43682:SF1">
    <property type="entry name" value="LACTATE UTILIZATION PROTEIN C"/>
    <property type="match status" value="1"/>
</dbReference>
<evidence type="ECO:0000259" key="1">
    <source>
        <dbReference type="Pfam" id="PF02589"/>
    </source>
</evidence>
<dbReference type="Proteomes" id="UP000822993">
    <property type="component" value="Unassembled WGS sequence"/>
</dbReference>
<dbReference type="InterPro" id="IPR003741">
    <property type="entry name" value="LUD_dom"/>
</dbReference>
<feature type="domain" description="LUD" evidence="1">
    <location>
        <begin position="51"/>
        <end position="220"/>
    </location>
</feature>
<name>A0A9D5U5C0_9CELL</name>
<dbReference type="InterPro" id="IPR024185">
    <property type="entry name" value="FTHF_cligase-like_sf"/>
</dbReference>
<dbReference type="Gene3D" id="3.40.50.10420">
    <property type="entry name" value="NagB/RpiA/CoA transferase-like"/>
    <property type="match status" value="1"/>
</dbReference>
<dbReference type="EMBL" id="JACSPN010000001">
    <property type="protein sequence ID" value="MBE7698794.1"/>
    <property type="molecule type" value="Genomic_DNA"/>
</dbReference>
<evidence type="ECO:0000313" key="3">
    <source>
        <dbReference type="Proteomes" id="UP000822993"/>
    </source>
</evidence>
<protein>
    <submittedName>
        <fullName evidence="2">LUD domain-containing protein</fullName>
    </submittedName>
</protein>
<dbReference type="SUPFAM" id="SSF100950">
    <property type="entry name" value="NagB/RpiA/CoA transferase-like"/>
    <property type="match status" value="1"/>
</dbReference>
<sequence>MSARDDILARVRAAVINDGAHLGDAVAEQAPVSRGYRTTGEHSPGSAEAIEVLVDRLVDYRALVHRAATTEDLARTVGELLAGARSVVVPPGVPTTWTSGLADGTAVVHDSREDRRTAAELDHVDAVLTASRLAVADTGTIVLDGEDDQGRRAITLVPDLHVCVVRTEDVVHTLPEAVTILAAHPTRPQTWISGPSATSDIELSRVEGVHGPRTLHVILLG</sequence>
<proteinExistence type="predicted"/>
<evidence type="ECO:0000313" key="2">
    <source>
        <dbReference type="EMBL" id="MBE7698794.1"/>
    </source>
</evidence>
<keyword evidence="3" id="KW-1185">Reference proteome</keyword>
<dbReference type="RefSeq" id="WP_193718140.1">
    <property type="nucleotide sequence ID" value="NZ_JACSPN010000001.1"/>
</dbReference>
<gene>
    <name evidence="2" type="ORF">H9623_00545</name>
</gene>
<dbReference type="PANTHER" id="PTHR43682">
    <property type="entry name" value="LACTATE UTILIZATION PROTEIN C"/>
    <property type="match status" value="1"/>
</dbReference>